<evidence type="ECO:0000259" key="1">
    <source>
        <dbReference type="SMART" id="SM00661"/>
    </source>
</evidence>
<feature type="domain" description="DNA-directed RNA polymerase II subunit RPB9-like zinc ribbon" evidence="1">
    <location>
        <begin position="2"/>
        <end position="55"/>
    </location>
</feature>
<gene>
    <name evidence="2" type="ORF">AKJ44_01580</name>
</gene>
<sequence length="84" mass="9954">MKFCPKCGTVMMPKMKGKSIKLVCSDCGTWRKIKKEEDYKFGEKRQKKAEKIAVVEEGEEKKKRRKEEEFDIDTDAYAELYESY</sequence>
<name>A0A133V6E6_9EURY</name>
<proteinExistence type="predicted"/>
<evidence type="ECO:0000313" key="2">
    <source>
        <dbReference type="EMBL" id="KXB02018.1"/>
    </source>
</evidence>
<dbReference type="EMBL" id="LHXY01000016">
    <property type="protein sequence ID" value="KXB02018.1"/>
    <property type="molecule type" value="Genomic_DNA"/>
</dbReference>
<organism evidence="2 3">
    <name type="scientific">candidate division MSBL1 archaeon SCGC-AAA261F17</name>
    <dbReference type="NCBI Taxonomy" id="1698274"/>
    <lineage>
        <taxon>Archaea</taxon>
        <taxon>Methanobacteriati</taxon>
        <taxon>Methanobacteriota</taxon>
        <taxon>candidate division MSBL1</taxon>
    </lineage>
</organism>
<keyword evidence="3" id="KW-1185">Reference proteome</keyword>
<reference evidence="2 3" key="1">
    <citation type="journal article" date="2016" name="Sci. Rep.">
        <title>Metabolic traits of an uncultured archaeal lineage -MSBL1- from brine pools of the Red Sea.</title>
        <authorList>
            <person name="Mwirichia R."/>
            <person name="Alam I."/>
            <person name="Rashid M."/>
            <person name="Vinu M."/>
            <person name="Ba-Alawi W."/>
            <person name="Anthony Kamau A."/>
            <person name="Kamanda Ngugi D."/>
            <person name="Goker M."/>
            <person name="Klenk H.P."/>
            <person name="Bajic V."/>
            <person name="Stingl U."/>
        </authorList>
    </citation>
    <scope>NUCLEOTIDE SEQUENCE [LARGE SCALE GENOMIC DNA]</scope>
    <source>
        <strain evidence="2">SCGC-AAA261F17</strain>
    </source>
</reference>
<dbReference type="InterPro" id="IPR001529">
    <property type="entry name" value="Zn_ribbon_RPB9"/>
</dbReference>
<dbReference type="Proteomes" id="UP000070035">
    <property type="component" value="Unassembled WGS sequence"/>
</dbReference>
<dbReference type="SMART" id="SM00661">
    <property type="entry name" value="RPOL9"/>
    <property type="match status" value="1"/>
</dbReference>
<evidence type="ECO:0000313" key="3">
    <source>
        <dbReference type="Proteomes" id="UP000070035"/>
    </source>
</evidence>
<dbReference type="AlphaFoldDB" id="A0A133V6E6"/>
<dbReference type="GO" id="GO:0006351">
    <property type="term" value="P:DNA-templated transcription"/>
    <property type="evidence" value="ECO:0007669"/>
    <property type="project" value="InterPro"/>
</dbReference>
<comment type="caution">
    <text evidence="2">The sequence shown here is derived from an EMBL/GenBank/DDBJ whole genome shotgun (WGS) entry which is preliminary data.</text>
</comment>
<accession>A0A133V6E6</accession>
<protein>
    <recommendedName>
        <fullName evidence="1">DNA-directed RNA polymerase II subunit RPB9-like zinc ribbon domain-containing protein</fullName>
    </recommendedName>
</protein>